<dbReference type="PROSITE" id="PS00463">
    <property type="entry name" value="ZN2_CY6_FUNGAL_1"/>
    <property type="match status" value="1"/>
</dbReference>
<protein>
    <recommendedName>
        <fullName evidence="4">Zn(2)-C6 fungal-type domain-containing protein</fullName>
    </recommendedName>
</protein>
<dbReference type="SMART" id="SM00066">
    <property type="entry name" value="GAL4"/>
    <property type="match status" value="1"/>
</dbReference>
<sequence>MEQASNNNPTKAWPEHRPRRSHKKSRNGCSRCKARRIKCDEHLPKCSRCTKMSLSCQYPPRQGGQGDQDGLQPDHSEDTASLGTSSRHLTPSTGSPASYLKHYDSPLQSQVAQTLSPIEFELLRHYLDHTSKDLTQNENDQYTVQIGIPNLACQCKALMRSLLSLAAICQCADIIRQSFVSDQERTQVQDLLALSHQYHMEALRQVQLTLHETQAKYDHVLANAAIMGMYGSGSHGIRIWLTKTAPPGFPIELHLPKQPQWISFYRAVDLAYIGLLNNNSDSSPSTHTTLASSSDCPSPPNPVTPFSYKLSSRFDPSPGSMSQPSPITDHPLSPILSATVGTALSKLSTRIHTIAPSTSPTPELQACLAALERLNTVVSDIFPPPRPAIDGPRTPEIPVLEVDIDPVGQLKEVSPWMRRYIASITYIIPSRLPRRIIAAFIHKVHTAYLSLVEDVFAFISAEGDNPNIMIELSVVHQLALDIFAHWLVLFIMLDNVWWIGGIGAWELGRVIQFTRKRRQMGMGWGVMYQWGIGMEEEEDWWPESMWEVSRQFDKYRSD</sequence>
<feature type="region of interest" description="Disordered" evidence="2">
    <location>
        <begin position="59"/>
        <end position="101"/>
    </location>
</feature>
<evidence type="ECO:0000256" key="1">
    <source>
        <dbReference type="ARBA" id="ARBA00023242"/>
    </source>
</evidence>
<keyword evidence="3" id="KW-0812">Transmembrane</keyword>
<keyword evidence="3" id="KW-1133">Transmembrane helix</keyword>
<comment type="caution">
    <text evidence="5">The sequence shown here is derived from an EMBL/GenBank/DDBJ whole genome shotgun (WGS) entry which is preliminary data.</text>
</comment>
<dbReference type="Proteomes" id="UP001301958">
    <property type="component" value="Unassembled WGS sequence"/>
</dbReference>
<dbReference type="PROSITE" id="PS50048">
    <property type="entry name" value="ZN2_CY6_FUNGAL_2"/>
    <property type="match status" value="1"/>
</dbReference>
<feature type="compositionally biased region" description="Polar residues" evidence="2">
    <location>
        <begin position="1"/>
        <end position="10"/>
    </location>
</feature>
<dbReference type="SUPFAM" id="SSF57701">
    <property type="entry name" value="Zn2/Cys6 DNA-binding domain"/>
    <property type="match status" value="1"/>
</dbReference>
<dbReference type="InterPro" id="IPR001138">
    <property type="entry name" value="Zn2Cys6_DnaBD"/>
</dbReference>
<feature type="compositionally biased region" description="Basic residues" evidence="2">
    <location>
        <begin position="17"/>
        <end position="31"/>
    </location>
</feature>
<keyword evidence="6" id="KW-1185">Reference proteome</keyword>
<dbReference type="Pfam" id="PF00172">
    <property type="entry name" value="Zn_clus"/>
    <property type="match status" value="1"/>
</dbReference>
<gene>
    <name evidence="5" type="ORF">QBC38DRAFT_397605</name>
</gene>
<feature type="region of interest" description="Disordered" evidence="2">
    <location>
        <begin position="1"/>
        <end position="31"/>
    </location>
</feature>
<dbReference type="InterPro" id="IPR052400">
    <property type="entry name" value="Zn2-C6_fungal_TF"/>
</dbReference>
<dbReference type="GO" id="GO:0000981">
    <property type="term" value="F:DNA-binding transcription factor activity, RNA polymerase II-specific"/>
    <property type="evidence" value="ECO:0007669"/>
    <property type="project" value="InterPro"/>
</dbReference>
<accession>A0AAN7BJN3</accession>
<dbReference type="EMBL" id="MU865391">
    <property type="protein sequence ID" value="KAK4224482.1"/>
    <property type="molecule type" value="Genomic_DNA"/>
</dbReference>
<dbReference type="Pfam" id="PF11951">
    <property type="entry name" value="Fungal_trans_2"/>
    <property type="match status" value="1"/>
</dbReference>
<organism evidence="5 6">
    <name type="scientific">Podospora fimiseda</name>
    <dbReference type="NCBI Taxonomy" id="252190"/>
    <lineage>
        <taxon>Eukaryota</taxon>
        <taxon>Fungi</taxon>
        <taxon>Dikarya</taxon>
        <taxon>Ascomycota</taxon>
        <taxon>Pezizomycotina</taxon>
        <taxon>Sordariomycetes</taxon>
        <taxon>Sordariomycetidae</taxon>
        <taxon>Sordariales</taxon>
        <taxon>Podosporaceae</taxon>
        <taxon>Podospora</taxon>
    </lineage>
</organism>
<dbReference type="InterPro" id="IPR036864">
    <property type="entry name" value="Zn2-C6_fun-type_DNA-bd_sf"/>
</dbReference>
<keyword evidence="3" id="KW-0472">Membrane</keyword>
<feature type="compositionally biased region" description="Polar residues" evidence="2">
    <location>
        <begin position="79"/>
        <end position="96"/>
    </location>
</feature>
<dbReference type="Gene3D" id="4.10.240.10">
    <property type="entry name" value="Zn(2)-C6 fungal-type DNA-binding domain"/>
    <property type="match status" value="1"/>
</dbReference>
<keyword evidence="1" id="KW-0539">Nucleus</keyword>
<feature type="transmembrane region" description="Helical" evidence="3">
    <location>
        <begin position="483"/>
        <end position="508"/>
    </location>
</feature>
<evidence type="ECO:0000313" key="5">
    <source>
        <dbReference type="EMBL" id="KAK4224482.1"/>
    </source>
</evidence>
<feature type="region of interest" description="Disordered" evidence="2">
    <location>
        <begin position="283"/>
        <end position="331"/>
    </location>
</feature>
<dbReference type="PANTHER" id="PTHR47657:SF14">
    <property type="entry name" value="ZN(2)-C6 FUNGAL-TYPE DOMAIN-CONTAINING PROTEIN"/>
    <property type="match status" value="1"/>
</dbReference>
<feature type="compositionally biased region" description="Polar residues" evidence="2">
    <location>
        <begin position="283"/>
        <end position="296"/>
    </location>
</feature>
<dbReference type="InterPro" id="IPR021858">
    <property type="entry name" value="Fun_TF"/>
</dbReference>
<evidence type="ECO:0000256" key="2">
    <source>
        <dbReference type="SAM" id="MobiDB-lite"/>
    </source>
</evidence>
<evidence type="ECO:0000259" key="4">
    <source>
        <dbReference type="PROSITE" id="PS50048"/>
    </source>
</evidence>
<dbReference type="AlphaFoldDB" id="A0AAN7BJN3"/>
<evidence type="ECO:0000256" key="3">
    <source>
        <dbReference type="SAM" id="Phobius"/>
    </source>
</evidence>
<evidence type="ECO:0000313" key="6">
    <source>
        <dbReference type="Proteomes" id="UP001301958"/>
    </source>
</evidence>
<reference evidence="5" key="2">
    <citation type="submission" date="2023-05" db="EMBL/GenBank/DDBJ databases">
        <authorList>
            <consortium name="Lawrence Berkeley National Laboratory"/>
            <person name="Steindorff A."/>
            <person name="Hensen N."/>
            <person name="Bonometti L."/>
            <person name="Westerberg I."/>
            <person name="Brannstrom I.O."/>
            <person name="Guillou S."/>
            <person name="Cros-Aarteil S."/>
            <person name="Calhoun S."/>
            <person name="Haridas S."/>
            <person name="Kuo A."/>
            <person name="Mondo S."/>
            <person name="Pangilinan J."/>
            <person name="Riley R."/>
            <person name="Labutti K."/>
            <person name="Andreopoulos B."/>
            <person name="Lipzen A."/>
            <person name="Chen C."/>
            <person name="Yanf M."/>
            <person name="Daum C."/>
            <person name="Ng V."/>
            <person name="Clum A."/>
            <person name="Ohm R."/>
            <person name="Martin F."/>
            <person name="Silar P."/>
            <person name="Natvig D."/>
            <person name="Lalanne C."/>
            <person name="Gautier V."/>
            <person name="Ament-Velasquez S.L."/>
            <person name="Kruys A."/>
            <person name="Hutchinson M.I."/>
            <person name="Powell A.J."/>
            <person name="Barry K."/>
            <person name="Miller A.N."/>
            <person name="Grigoriev I.V."/>
            <person name="Debuchy R."/>
            <person name="Gladieux P."/>
            <person name="Thoren M.H."/>
            <person name="Johannesson H."/>
        </authorList>
    </citation>
    <scope>NUCLEOTIDE SEQUENCE</scope>
    <source>
        <strain evidence="5">CBS 990.96</strain>
    </source>
</reference>
<proteinExistence type="predicted"/>
<reference evidence="5" key="1">
    <citation type="journal article" date="2023" name="Mol. Phylogenet. Evol.">
        <title>Genome-scale phylogeny and comparative genomics of the fungal order Sordariales.</title>
        <authorList>
            <person name="Hensen N."/>
            <person name="Bonometti L."/>
            <person name="Westerberg I."/>
            <person name="Brannstrom I.O."/>
            <person name="Guillou S."/>
            <person name="Cros-Aarteil S."/>
            <person name="Calhoun S."/>
            <person name="Haridas S."/>
            <person name="Kuo A."/>
            <person name="Mondo S."/>
            <person name="Pangilinan J."/>
            <person name="Riley R."/>
            <person name="LaButti K."/>
            <person name="Andreopoulos B."/>
            <person name="Lipzen A."/>
            <person name="Chen C."/>
            <person name="Yan M."/>
            <person name="Daum C."/>
            <person name="Ng V."/>
            <person name="Clum A."/>
            <person name="Steindorff A."/>
            <person name="Ohm R.A."/>
            <person name="Martin F."/>
            <person name="Silar P."/>
            <person name="Natvig D.O."/>
            <person name="Lalanne C."/>
            <person name="Gautier V."/>
            <person name="Ament-Velasquez S.L."/>
            <person name="Kruys A."/>
            <person name="Hutchinson M.I."/>
            <person name="Powell A.J."/>
            <person name="Barry K."/>
            <person name="Miller A.N."/>
            <person name="Grigoriev I.V."/>
            <person name="Debuchy R."/>
            <person name="Gladieux P."/>
            <person name="Hiltunen Thoren M."/>
            <person name="Johannesson H."/>
        </authorList>
    </citation>
    <scope>NUCLEOTIDE SEQUENCE</scope>
    <source>
        <strain evidence="5">CBS 990.96</strain>
    </source>
</reference>
<dbReference type="PANTHER" id="PTHR47657">
    <property type="entry name" value="STEROL REGULATORY ELEMENT-BINDING PROTEIN ECM22"/>
    <property type="match status" value="1"/>
</dbReference>
<feature type="domain" description="Zn(2)-C6 fungal-type" evidence="4">
    <location>
        <begin position="28"/>
        <end position="58"/>
    </location>
</feature>
<dbReference type="CDD" id="cd00067">
    <property type="entry name" value="GAL4"/>
    <property type="match status" value="1"/>
</dbReference>
<dbReference type="GO" id="GO:0008270">
    <property type="term" value="F:zinc ion binding"/>
    <property type="evidence" value="ECO:0007669"/>
    <property type="project" value="InterPro"/>
</dbReference>
<name>A0AAN7BJN3_9PEZI</name>